<dbReference type="Proteomes" id="UP000030988">
    <property type="component" value="Unassembled WGS sequence"/>
</dbReference>
<evidence type="ECO:0008006" key="3">
    <source>
        <dbReference type="Google" id="ProtNLM"/>
    </source>
</evidence>
<reference evidence="1 2" key="1">
    <citation type="submission" date="2014-11" db="EMBL/GenBank/DDBJ databases">
        <title>Draft genome sequence of Kirrobacter mercurialis.</title>
        <authorList>
            <person name="Coil D.A."/>
            <person name="Eisen J.A."/>
        </authorList>
    </citation>
    <scope>NUCLEOTIDE SEQUENCE [LARGE SCALE GENOMIC DNA]</scope>
    <source>
        <strain evidence="1 2">Coronado</strain>
    </source>
</reference>
<sequence length="208" mass="23061">MPRPLVISDCDEVLLHMVRHFRDWLDAEHGVTFDLTGASFAQSMRRDAAVLKEAEMWLLLNDFFDTEMPRQTPIEGALEAIAELQREADVVILTNLQDRFGAARTAQLRAFGVDVPVFTNQGPKGARIRQIMDEHGAPRAVFIDDLAQHHASAAEHAPLVGRLHFCGEPAIAGQVPCALSAGHAHARIDNWADAVPWLLDNLHRKEPA</sequence>
<accession>A0A0B2BXW4</accession>
<dbReference type="InterPro" id="IPR023214">
    <property type="entry name" value="HAD_sf"/>
</dbReference>
<evidence type="ECO:0000313" key="1">
    <source>
        <dbReference type="EMBL" id="KHL24526.1"/>
    </source>
</evidence>
<organism evidence="1 2">
    <name type="scientific">Croceibacterium mercuriale</name>
    <dbReference type="NCBI Taxonomy" id="1572751"/>
    <lineage>
        <taxon>Bacteria</taxon>
        <taxon>Pseudomonadati</taxon>
        <taxon>Pseudomonadota</taxon>
        <taxon>Alphaproteobacteria</taxon>
        <taxon>Sphingomonadales</taxon>
        <taxon>Erythrobacteraceae</taxon>
        <taxon>Croceibacterium</taxon>
    </lineage>
</organism>
<dbReference type="Gene3D" id="3.40.50.1000">
    <property type="entry name" value="HAD superfamily/HAD-like"/>
    <property type="match status" value="1"/>
</dbReference>
<dbReference type="AlphaFoldDB" id="A0A0B2BXW4"/>
<dbReference type="EMBL" id="JTDN01000002">
    <property type="protein sequence ID" value="KHL24526.1"/>
    <property type="molecule type" value="Genomic_DNA"/>
</dbReference>
<protein>
    <recommendedName>
        <fullName evidence="3">HAD family hydrolase</fullName>
    </recommendedName>
</protein>
<proteinExistence type="predicted"/>
<dbReference type="OrthoDB" id="7192139at2"/>
<dbReference type="InterPro" id="IPR036412">
    <property type="entry name" value="HAD-like_sf"/>
</dbReference>
<name>A0A0B2BXW4_9SPHN</name>
<gene>
    <name evidence="1" type="ORF">PK98_11050</name>
</gene>
<comment type="caution">
    <text evidence="1">The sequence shown here is derived from an EMBL/GenBank/DDBJ whole genome shotgun (WGS) entry which is preliminary data.</text>
</comment>
<dbReference type="STRING" id="1572751.PK98_11050"/>
<evidence type="ECO:0000313" key="2">
    <source>
        <dbReference type="Proteomes" id="UP000030988"/>
    </source>
</evidence>
<dbReference type="RefSeq" id="WP_039096975.1">
    <property type="nucleotide sequence ID" value="NZ_JTDN01000002.1"/>
</dbReference>
<keyword evidence="2" id="KW-1185">Reference proteome</keyword>
<dbReference type="SUPFAM" id="SSF56784">
    <property type="entry name" value="HAD-like"/>
    <property type="match status" value="1"/>
</dbReference>